<proteinExistence type="predicted"/>
<evidence type="ECO:0000313" key="2">
    <source>
        <dbReference type="Proteomes" id="UP000031129"/>
    </source>
</evidence>
<accession>A0A0A8EC96</accession>
<name>A0A0A8EC96_MESFC</name>
<dbReference type="EMBL" id="CP007585">
    <property type="protein sequence ID" value="AJC49831.1"/>
    <property type="molecule type" value="Genomic_DNA"/>
</dbReference>
<dbReference type="RefSeq" id="WP_002557449.1">
    <property type="nucleotide sequence ID" value="NZ_CP007585.1"/>
</dbReference>
<reference evidence="1 2" key="1">
    <citation type="journal article" date="2015" name="Genome Announc.">
        <title>Complete Genome Sequence of Mycoplasma flocculare Strain Ms42T (ATCC 27399T).</title>
        <authorList>
            <person name="Calcutt M.J."/>
            <person name="Foecking M.F."/>
            <person name="Heidari M.B."/>
            <person name="McIntosh M.A."/>
        </authorList>
    </citation>
    <scope>NUCLEOTIDE SEQUENCE [LARGE SCALE GENOMIC DNA]</scope>
    <source>
        <strain evidence="2">ATCC 27399</strain>
    </source>
</reference>
<protein>
    <submittedName>
        <fullName evidence="1">p97/LppS family protein</fullName>
    </submittedName>
</protein>
<dbReference type="InterPro" id="IPR054789">
    <property type="entry name" value="P97_adhes_N"/>
</dbReference>
<sequence>MLATAIITVPLVSVANLVTKNPRLQVQNQAKLISAVNLKDQYLSANSSYFDIKKQLFNNDNSKKTGVDFSQFFDFYQKTDPEIPINFATDYGWEHYKIEILDLIPLDQEQSFEIYYRLLQELKDGKTAISDPYKQKVAYSHIPDYSLSNFVTFASQKLEKLRAYSSKEFNFSTKKGLTKLISVNDFEQEVNSAKTSIEARAVLDKYFNLEEVIREILDNENFSYLNEIGTRIGRYQIELTKDQILKDNYLVKQAQKGFYKLTFFATLSASFAKEIGADLNKSAKFHFGVNLDFNNLFLDKTILDNIKIEEFSETDYFTSPKQAANFSTTVNGWDFLNYYNNQIFATEKERQDFLLLLIGKIVKTPILDKIKFSNELAGLDYPQLLKYLKLELKLDTNATKLAVVNNKIVAKIFGKILLRNLKNEVIAEKSFSQIIENLELLAQNDPEFASKMKKTVFYFEPRAEEWISASNHKGVSKEEIIRLLELNKFERLKKVLENPRYYGYRFDENRLKLLVDDYKLPSAQEFAKTTTIPGKISEGIVNFFNSTLENSEQINRFLALLAKKDINFVAKFWYDFLAGLKLIDAKTKWPSDLNSNNFFKKLAEIKLIAPTKSDGKNQQNLENNPDFWLFSFNNDYLISNEYLKNSFYLHSINKNVLELMKTNTELGAKYFVEQIRQHASQIKPKDFLTEKQKNKIQDLTSFLLAFYSLVYAKDQGLFTETLGENFGYKIQFKLDPVLANVSTTDQNEQVLKIKYWYNIGPIDQNGNLISIVNKTKQQTLNLKVNKNNKLLSENEEKLDEIVAAFPTSDQFVFLTKKDYQDFLKKLQATLAKEPDNKPVKVDKEIMNLPFSRFFALNYENYGFYALKTAKTTDQSGSSGGKNDQILGVIENSPAELGNQSRYNLFLYVYNKKHPEIRSTMPIKVIIIESSESLFASN</sequence>
<dbReference type="AlphaFoldDB" id="A0A0A8EC96"/>
<gene>
    <name evidence="1" type="ORF">MYF_01525</name>
</gene>
<organism evidence="1 2">
    <name type="scientific">Mesomycoplasma flocculare ATCC 27399</name>
    <dbReference type="NCBI Taxonomy" id="743971"/>
    <lineage>
        <taxon>Bacteria</taxon>
        <taxon>Bacillati</taxon>
        <taxon>Mycoplasmatota</taxon>
        <taxon>Mycoplasmoidales</taxon>
        <taxon>Metamycoplasmataceae</taxon>
        <taxon>Mesomycoplasma</taxon>
    </lineage>
</organism>
<keyword evidence="2" id="KW-1185">Reference proteome</keyword>
<dbReference type="KEGG" id="mfq:MYF_01525"/>
<dbReference type="HOGENOM" id="CLU_347741_0_0_14"/>
<dbReference type="NCBIfam" id="NF045828">
    <property type="entry name" value="P97_adhes_Nterm"/>
    <property type="match status" value="1"/>
</dbReference>
<dbReference type="Proteomes" id="UP000031129">
    <property type="component" value="Chromosome"/>
</dbReference>
<dbReference type="STRING" id="743971.MYF_01525"/>
<evidence type="ECO:0000313" key="1">
    <source>
        <dbReference type="EMBL" id="AJC49831.1"/>
    </source>
</evidence>